<feature type="compositionally biased region" description="Basic residues" evidence="1">
    <location>
        <begin position="72"/>
        <end position="92"/>
    </location>
</feature>
<evidence type="ECO:0000313" key="2">
    <source>
        <dbReference type="EMBL" id="GMH21357.1"/>
    </source>
</evidence>
<proteinExistence type="predicted"/>
<feature type="compositionally biased region" description="Basic and acidic residues" evidence="1">
    <location>
        <begin position="58"/>
        <end position="70"/>
    </location>
</feature>
<protein>
    <submittedName>
        <fullName evidence="2">Uncharacterized protein</fullName>
    </submittedName>
</protein>
<keyword evidence="3" id="KW-1185">Reference proteome</keyword>
<evidence type="ECO:0000313" key="3">
    <source>
        <dbReference type="Proteomes" id="UP001279734"/>
    </source>
</evidence>
<evidence type="ECO:0000256" key="1">
    <source>
        <dbReference type="SAM" id="MobiDB-lite"/>
    </source>
</evidence>
<dbReference type="AlphaFoldDB" id="A0AAD3XXH7"/>
<dbReference type="EMBL" id="BSYO01000023">
    <property type="protein sequence ID" value="GMH21357.1"/>
    <property type="molecule type" value="Genomic_DNA"/>
</dbReference>
<dbReference type="Proteomes" id="UP001279734">
    <property type="component" value="Unassembled WGS sequence"/>
</dbReference>
<accession>A0AAD3XXH7</accession>
<name>A0AAD3XXH7_NEPGR</name>
<feature type="region of interest" description="Disordered" evidence="1">
    <location>
        <begin position="1"/>
        <end position="32"/>
    </location>
</feature>
<reference evidence="2" key="1">
    <citation type="submission" date="2023-05" db="EMBL/GenBank/DDBJ databases">
        <title>Nepenthes gracilis genome sequencing.</title>
        <authorList>
            <person name="Fukushima K."/>
        </authorList>
    </citation>
    <scope>NUCLEOTIDE SEQUENCE</scope>
    <source>
        <strain evidence="2">SING2019-196</strain>
    </source>
</reference>
<feature type="compositionally biased region" description="Low complexity" evidence="1">
    <location>
        <begin position="7"/>
        <end position="19"/>
    </location>
</feature>
<sequence length="92" mass="10136">MNVDSTALGSAPSLGSPSLDPRGGDPRSENNISTLKRNILEFRKQLISPAAHGTEVFYDDHDNPTHDFRLKPILKKPKNPKKKCSPSSHHHG</sequence>
<organism evidence="2 3">
    <name type="scientific">Nepenthes gracilis</name>
    <name type="common">Slender pitcher plant</name>
    <dbReference type="NCBI Taxonomy" id="150966"/>
    <lineage>
        <taxon>Eukaryota</taxon>
        <taxon>Viridiplantae</taxon>
        <taxon>Streptophyta</taxon>
        <taxon>Embryophyta</taxon>
        <taxon>Tracheophyta</taxon>
        <taxon>Spermatophyta</taxon>
        <taxon>Magnoliopsida</taxon>
        <taxon>eudicotyledons</taxon>
        <taxon>Gunneridae</taxon>
        <taxon>Pentapetalae</taxon>
        <taxon>Caryophyllales</taxon>
        <taxon>Nepenthaceae</taxon>
        <taxon>Nepenthes</taxon>
    </lineage>
</organism>
<feature type="region of interest" description="Disordered" evidence="1">
    <location>
        <begin position="55"/>
        <end position="92"/>
    </location>
</feature>
<gene>
    <name evidence="2" type="ORF">Nepgr_023199</name>
</gene>
<comment type="caution">
    <text evidence="2">The sequence shown here is derived from an EMBL/GenBank/DDBJ whole genome shotgun (WGS) entry which is preliminary data.</text>
</comment>